<name>A0A8R7U6U5_TRIUA</name>
<feature type="region of interest" description="Disordered" evidence="1">
    <location>
        <begin position="1"/>
        <end position="50"/>
    </location>
</feature>
<accession>A0A8R7U6U5</accession>
<reference evidence="2" key="2">
    <citation type="submission" date="2018-03" db="EMBL/GenBank/DDBJ databases">
        <title>The Triticum urartu genome reveals the dynamic nature of wheat genome evolution.</title>
        <authorList>
            <person name="Ling H."/>
            <person name="Ma B."/>
            <person name="Shi X."/>
            <person name="Liu H."/>
            <person name="Dong L."/>
            <person name="Sun H."/>
            <person name="Cao Y."/>
            <person name="Gao Q."/>
            <person name="Zheng S."/>
            <person name="Li Y."/>
            <person name="Yu Y."/>
            <person name="Du H."/>
            <person name="Qi M."/>
            <person name="Li Y."/>
            <person name="Yu H."/>
            <person name="Cui Y."/>
            <person name="Wang N."/>
            <person name="Chen C."/>
            <person name="Wu H."/>
            <person name="Zhao Y."/>
            <person name="Zhang J."/>
            <person name="Li Y."/>
            <person name="Zhou W."/>
            <person name="Zhang B."/>
            <person name="Hu W."/>
            <person name="Eijk M."/>
            <person name="Tang J."/>
            <person name="Witsenboer H."/>
            <person name="Zhao S."/>
            <person name="Li Z."/>
            <person name="Zhang A."/>
            <person name="Wang D."/>
            <person name="Liang C."/>
        </authorList>
    </citation>
    <scope>NUCLEOTIDE SEQUENCE [LARGE SCALE GENOMIC DNA]</scope>
    <source>
        <strain evidence="2">cv. G1812</strain>
    </source>
</reference>
<organism evidence="2 3">
    <name type="scientific">Triticum urartu</name>
    <name type="common">Red wild einkorn</name>
    <name type="synonym">Crithodium urartu</name>
    <dbReference type="NCBI Taxonomy" id="4572"/>
    <lineage>
        <taxon>Eukaryota</taxon>
        <taxon>Viridiplantae</taxon>
        <taxon>Streptophyta</taxon>
        <taxon>Embryophyta</taxon>
        <taxon>Tracheophyta</taxon>
        <taxon>Spermatophyta</taxon>
        <taxon>Magnoliopsida</taxon>
        <taxon>Liliopsida</taxon>
        <taxon>Poales</taxon>
        <taxon>Poaceae</taxon>
        <taxon>BOP clade</taxon>
        <taxon>Pooideae</taxon>
        <taxon>Triticodae</taxon>
        <taxon>Triticeae</taxon>
        <taxon>Triticinae</taxon>
        <taxon>Triticum</taxon>
    </lineage>
</organism>
<reference evidence="3" key="1">
    <citation type="journal article" date="2013" name="Nature">
        <title>Draft genome of the wheat A-genome progenitor Triticum urartu.</title>
        <authorList>
            <person name="Ling H.Q."/>
            <person name="Zhao S."/>
            <person name="Liu D."/>
            <person name="Wang J."/>
            <person name="Sun H."/>
            <person name="Zhang C."/>
            <person name="Fan H."/>
            <person name="Li D."/>
            <person name="Dong L."/>
            <person name="Tao Y."/>
            <person name="Gao C."/>
            <person name="Wu H."/>
            <person name="Li Y."/>
            <person name="Cui Y."/>
            <person name="Guo X."/>
            <person name="Zheng S."/>
            <person name="Wang B."/>
            <person name="Yu K."/>
            <person name="Liang Q."/>
            <person name="Yang W."/>
            <person name="Lou X."/>
            <person name="Chen J."/>
            <person name="Feng M."/>
            <person name="Jian J."/>
            <person name="Zhang X."/>
            <person name="Luo G."/>
            <person name="Jiang Y."/>
            <person name="Liu J."/>
            <person name="Wang Z."/>
            <person name="Sha Y."/>
            <person name="Zhang B."/>
            <person name="Wu H."/>
            <person name="Tang D."/>
            <person name="Shen Q."/>
            <person name="Xue P."/>
            <person name="Zou S."/>
            <person name="Wang X."/>
            <person name="Liu X."/>
            <person name="Wang F."/>
            <person name="Yang Y."/>
            <person name="An X."/>
            <person name="Dong Z."/>
            <person name="Zhang K."/>
            <person name="Zhang X."/>
            <person name="Luo M.C."/>
            <person name="Dvorak J."/>
            <person name="Tong Y."/>
            <person name="Wang J."/>
            <person name="Yang H."/>
            <person name="Li Z."/>
            <person name="Wang D."/>
            <person name="Zhang A."/>
            <person name="Wang J."/>
        </authorList>
    </citation>
    <scope>NUCLEOTIDE SEQUENCE</scope>
    <source>
        <strain evidence="3">cv. G1812</strain>
    </source>
</reference>
<dbReference type="Gramene" id="TuG1812G0400002081.01.T01">
    <property type="protein sequence ID" value="TuG1812G0400002081.01.T01"/>
    <property type="gene ID" value="TuG1812G0400002081.01"/>
</dbReference>
<feature type="compositionally biased region" description="Basic and acidic residues" evidence="1">
    <location>
        <begin position="1"/>
        <end position="11"/>
    </location>
</feature>
<sequence length="50" mass="5798">MSREAQFMERFPKKRRTIVRDEGSSHQHNQNDASIPPLSVEQNVVPSPHE</sequence>
<evidence type="ECO:0000313" key="2">
    <source>
        <dbReference type="EnsemblPlants" id="TuG1812G0400002081.01.T01"/>
    </source>
</evidence>
<dbReference type="EnsemblPlants" id="TuG1812G0400002081.01.T01">
    <property type="protein sequence ID" value="TuG1812G0400002081.01.T01"/>
    <property type="gene ID" value="TuG1812G0400002081.01"/>
</dbReference>
<proteinExistence type="predicted"/>
<dbReference type="Proteomes" id="UP000015106">
    <property type="component" value="Chromosome 4"/>
</dbReference>
<dbReference type="AlphaFoldDB" id="A0A8R7U6U5"/>
<reference evidence="2" key="3">
    <citation type="submission" date="2022-06" db="UniProtKB">
        <authorList>
            <consortium name="EnsemblPlants"/>
        </authorList>
    </citation>
    <scope>IDENTIFICATION</scope>
</reference>
<feature type="compositionally biased region" description="Polar residues" evidence="1">
    <location>
        <begin position="40"/>
        <end position="50"/>
    </location>
</feature>
<evidence type="ECO:0000313" key="3">
    <source>
        <dbReference type="Proteomes" id="UP000015106"/>
    </source>
</evidence>
<protein>
    <submittedName>
        <fullName evidence="2">Uncharacterized protein</fullName>
    </submittedName>
</protein>
<evidence type="ECO:0000256" key="1">
    <source>
        <dbReference type="SAM" id="MobiDB-lite"/>
    </source>
</evidence>
<keyword evidence="3" id="KW-1185">Reference proteome</keyword>